<dbReference type="EMBL" id="DVHU01000054">
    <property type="protein sequence ID" value="HIR92924.1"/>
    <property type="molecule type" value="Genomic_DNA"/>
</dbReference>
<dbReference type="CDD" id="cd06259">
    <property type="entry name" value="YdcF-like"/>
    <property type="match status" value="1"/>
</dbReference>
<dbReference type="InterPro" id="IPR003848">
    <property type="entry name" value="DUF218"/>
</dbReference>
<dbReference type="InterPro" id="IPR014729">
    <property type="entry name" value="Rossmann-like_a/b/a_fold"/>
</dbReference>
<dbReference type="GO" id="GO:0043164">
    <property type="term" value="P:Gram-negative-bacterium-type cell wall biogenesis"/>
    <property type="evidence" value="ECO:0007669"/>
    <property type="project" value="TreeGrafter"/>
</dbReference>
<gene>
    <name evidence="2" type="ORF">IAB98_05860</name>
</gene>
<name>A0A9D1EJU0_9FIRM</name>
<dbReference type="InterPro" id="IPR051599">
    <property type="entry name" value="Cell_Envelope_Assoc"/>
</dbReference>
<evidence type="ECO:0000259" key="1">
    <source>
        <dbReference type="Pfam" id="PF02698"/>
    </source>
</evidence>
<dbReference type="PANTHER" id="PTHR30336:SF4">
    <property type="entry name" value="ENVELOPE BIOGENESIS FACTOR ELYC"/>
    <property type="match status" value="1"/>
</dbReference>
<dbReference type="GO" id="GO:0005886">
    <property type="term" value="C:plasma membrane"/>
    <property type="evidence" value="ECO:0007669"/>
    <property type="project" value="TreeGrafter"/>
</dbReference>
<protein>
    <submittedName>
        <fullName evidence="2">YdcF family protein</fullName>
    </submittedName>
</protein>
<dbReference type="Proteomes" id="UP000886841">
    <property type="component" value="Unassembled WGS sequence"/>
</dbReference>
<organism evidence="2 3">
    <name type="scientific">Candidatus Egerieimonas intestinavium</name>
    <dbReference type="NCBI Taxonomy" id="2840777"/>
    <lineage>
        <taxon>Bacteria</taxon>
        <taxon>Bacillati</taxon>
        <taxon>Bacillota</taxon>
        <taxon>Clostridia</taxon>
        <taxon>Lachnospirales</taxon>
        <taxon>Lachnospiraceae</taxon>
        <taxon>Lachnospiraceae incertae sedis</taxon>
        <taxon>Candidatus Egerieimonas</taxon>
    </lineage>
</organism>
<reference evidence="2" key="2">
    <citation type="journal article" date="2021" name="PeerJ">
        <title>Extensive microbial diversity within the chicken gut microbiome revealed by metagenomics and culture.</title>
        <authorList>
            <person name="Gilroy R."/>
            <person name="Ravi A."/>
            <person name="Getino M."/>
            <person name="Pursley I."/>
            <person name="Horton D.L."/>
            <person name="Alikhan N.F."/>
            <person name="Baker D."/>
            <person name="Gharbi K."/>
            <person name="Hall N."/>
            <person name="Watson M."/>
            <person name="Adriaenssens E.M."/>
            <person name="Foster-Nyarko E."/>
            <person name="Jarju S."/>
            <person name="Secka A."/>
            <person name="Antonio M."/>
            <person name="Oren A."/>
            <person name="Chaudhuri R.R."/>
            <person name="La Ragione R."/>
            <person name="Hildebrand F."/>
            <person name="Pallen M.J."/>
        </authorList>
    </citation>
    <scope>NUCLEOTIDE SEQUENCE</scope>
    <source>
        <strain evidence="2">ChiSxjej1B13-7041</strain>
    </source>
</reference>
<evidence type="ECO:0000313" key="2">
    <source>
        <dbReference type="EMBL" id="HIR92924.1"/>
    </source>
</evidence>
<feature type="domain" description="DUF218" evidence="1">
    <location>
        <begin position="10"/>
        <end position="157"/>
    </location>
</feature>
<dbReference type="Gene3D" id="3.40.50.620">
    <property type="entry name" value="HUPs"/>
    <property type="match status" value="1"/>
</dbReference>
<proteinExistence type="predicted"/>
<evidence type="ECO:0000313" key="3">
    <source>
        <dbReference type="Proteomes" id="UP000886841"/>
    </source>
</evidence>
<dbReference type="PANTHER" id="PTHR30336">
    <property type="entry name" value="INNER MEMBRANE PROTEIN, PROBABLE PERMEASE"/>
    <property type="match status" value="1"/>
</dbReference>
<sequence length="161" mass="18066">MRERPLPQLDVLIVLGARVKGTRPTRALAQRIARAEEYLRENPETRAILSGGQGPDEEISEARAMCQSLEQGGIAPERLILEDRSTTTQENLLFSRKWISPEDRVGIVTSDFHLARSLGIARKLGYPQVWGLPAPLRSVLLPHYLLRESFALLKDWISGSL</sequence>
<comment type="caution">
    <text evidence="2">The sequence shown here is derived from an EMBL/GenBank/DDBJ whole genome shotgun (WGS) entry which is preliminary data.</text>
</comment>
<dbReference type="Pfam" id="PF02698">
    <property type="entry name" value="DUF218"/>
    <property type="match status" value="1"/>
</dbReference>
<accession>A0A9D1EJU0</accession>
<dbReference type="GO" id="GO:0000270">
    <property type="term" value="P:peptidoglycan metabolic process"/>
    <property type="evidence" value="ECO:0007669"/>
    <property type="project" value="TreeGrafter"/>
</dbReference>
<reference evidence="2" key="1">
    <citation type="submission" date="2020-10" db="EMBL/GenBank/DDBJ databases">
        <authorList>
            <person name="Gilroy R."/>
        </authorList>
    </citation>
    <scope>NUCLEOTIDE SEQUENCE</scope>
    <source>
        <strain evidence="2">ChiSxjej1B13-7041</strain>
    </source>
</reference>
<dbReference type="AlphaFoldDB" id="A0A9D1EJU0"/>